<evidence type="ECO:0000259" key="2">
    <source>
        <dbReference type="PROSITE" id="PS50940"/>
    </source>
</evidence>
<gene>
    <name evidence="3" type="primary">iga</name>
    <name evidence="3" type="ORF">Bhyg_06971</name>
</gene>
<feature type="compositionally biased region" description="Low complexity" evidence="1">
    <location>
        <begin position="415"/>
        <end position="436"/>
    </location>
</feature>
<feature type="compositionally biased region" description="Polar residues" evidence="1">
    <location>
        <begin position="325"/>
        <end position="335"/>
    </location>
</feature>
<dbReference type="PROSITE" id="PS50940">
    <property type="entry name" value="CHIT_BIND_II"/>
    <property type="match status" value="1"/>
</dbReference>
<dbReference type="SMART" id="SM00494">
    <property type="entry name" value="ChtBD2"/>
    <property type="match status" value="2"/>
</dbReference>
<dbReference type="Gene3D" id="2.170.140.10">
    <property type="entry name" value="Chitin binding domain"/>
    <property type="match status" value="2"/>
</dbReference>
<feature type="compositionally biased region" description="Low complexity" evidence="1">
    <location>
        <begin position="336"/>
        <end position="352"/>
    </location>
</feature>
<accession>A0A9Q0S3D7</accession>
<dbReference type="AlphaFoldDB" id="A0A9Q0S3D7"/>
<feature type="compositionally biased region" description="Low complexity" evidence="1">
    <location>
        <begin position="359"/>
        <end position="380"/>
    </location>
</feature>
<feature type="non-terminal residue" evidence="3">
    <location>
        <position position="1"/>
    </location>
</feature>
<dbReference type="GO" id="GO:0008061">
    <property type="term" value="F:chitin binding"/>
    <property type="evidence" value="ECO:0007669"/>
    <property type="project" value="InterPro"/>
</dbReference>
<dbReference type="InterPro" id="IPR036508">
    <property type="entry name" value="Chitin-bd_dom_sf"/>
</dbReference>
<sequence length="543" mass="56529">ALGQETDVDTCDVFPEVKCSSDCSALIICYNEILPSVSVKCPANKPHCVNGKCGKIRRNCPTAAMPSTSDFVCTADGTYPDPTDCTNSYECKDGIATKTPCDSGFIFDSKNNDCVRGVPRADHASKKICRKISCDTTLKGYILFPANPTFYAYCSRGFMILYKCKDHEVFDIRSEKCIFECTSAGSFVDPADCTVYHICKGTHKFKLVTMNCEAGQYYDGTSCVPGKCDDIPTEPNPTPSIPPTTPTPPTSPTLPPNTPTSVPGDSTTNPGTGITTELNPTSPVTSPTSVPGDSTTNPGTGTTTELNPTSPVTSPTSVPGDSTTNPGTSITTELNPTSPVTSPTSVPGDSTTNPGTSITTEPNPTSPVTSPTSVPGDSTTNPGTSITTEPNPTSPVTSPTSVPGDSTTNPGTSITTEPNPTSPVTSPTSVPGDSTTNPGTSITTEPNPTSPVTSPTSVPGDSTTNPGTSITTELNPTSPPTPSTSTPSEQPPLLSTHTSRPATIPSIVALDHLNLQATTKTTLSPRWKHKGKYSVRVSKFAKN</sequence>
<keyword evidence="4" id="KW-1185">Reference proteome</keyword>
<evidence type="ECO:0000313" key="3">
    <source>
        <dbReference type="EMBL" id="KAJ6642025.1"/>
    </source>
</evidence>
<comment type="caution">
    <text evidence="3">The sequence shown here is derived from an EMBL/GenBank/DDBJ whole genome shotgun (WGS) entry which is preliminary data.</text>
</comment>
<reference evidence="3" key="1">
    <citation type="submission" date="2022-07" db="EMBL/GenBank/DDBJ databases">
        <authorList>
            <person name="Trinca V."/>
            <person name="Uliana J.V.C."/>
            <person name="Torres T.T."/>
            <person name="Ward R.J."/>
            <person name="Monesi N."/>
        </authorList>
    </citation>
    <scope>NUCLEOTIDE SEQUENCE</scope>
    <source>
        <strain evidence="3">HSMRA1968</strain>
        <tissue evidence="3">Whole embryos</tissue>
    </source>
</reference>
<feature type="compositionally biased region" description="Pro residues" evidence="1">
    <location>
        <begin position="234"/>
        <end position="258"/>
    </location>
</feature>
<feature type="region of interest" description="Disordered" evidence="1">
    <location>
        <begin position="233"/>
        <end position="502"/>
    </location>
</feature>
<feature type="compositionally biased region" description="Low complexity" evidence="1">
    <location>
        <begin position="387"/>
        <end position="408"/>
    </location>
</feature>
<organism evidence="3 4">
    <name type="scientific">Pseudolycoriella hygida</name>
    <dbReference type="NCBI Taxonomy" id="35572"/>
    <lineage>
        <taxon>Eukaryota</taxon>
        <taxon>Metazoa</taxon>
        <taxon>Ecdysozoa</taxon>
        <taxon>Arthropoda</taxon>
        <taxon>Hexapoda</taxon>
        <taxon>Insecta</taxon>
        <taxon>Pterygota</taxon>
        <taxon>Neoptera</taxon>
        <taxon>Endopterygota</taxon>
        <taxon>Diptera</taxon>
        <taxon>Nematocera</taxon>
        <taxon>Sciaroidea</taxon>
        <taxon>Sciaridae</taxon>
        <taxon>Pseudolycoriella</taxon>
    </lineage>
</organism>
<proteinExistence type="predicted"/>
<dbReference type="SUPFAM" id="SSF57625">
    <property type="entry name" value="Invertebrate chitin-binding proteins"/>
    <property type="match status" value="3"/>
</dbReference>
<evidence type="ECO:0000256" key="1">
    <source>
        <dbReference type="SAM" id="MobiDB-lite"/>
    </source>
</evidence>
<keyword evidence="3" id="KW-0378">Hydrolase</keyword>
<feature type="domain" description="Chitin-binding type-2" evidence="2">
    <location>
        <begin position="70"/>
        <end position="131"/>
    </location>
</feature>
<dbReference type="GO" id="GO:0005576">
    <property type="term" value="C:extracellular region"/>
    <property type="evidence" value="ECO:0007669"/>
    <property type="project" value="InterPro"/>
</dbReference>
<dbReference type="OrthoDB" id="6020543at2759"/>
<dbReference type="GO" id="GO:0008233">
    <property type="term" value="F:peptidase activity"/>
    <property type="evidence" value="ECO:0007669"/>
    <property type="project" value="UniProtKB-KW"/>
</dbReference>
<dbReference type="InterPro" id="IPR002557">
    <property type="entry name" value="Chitin-bd_dom"/>
</dbReference>
<feature type="compositionally biased region" description="Polar residues" evidence="1">
    <location>
        <begin position="264"/>
        <end position="279"/>
    </location>
</feature>
<dbReference type="EMBL" id="WJQU01000002">
    <property type="protein sequence ID" value="KAJ6642025.1"/>
    <property type="molecule type" value="Genomic_DNA"/>
</dbReference>
<feature type="compositionally biased region" description="Low complexity" evidence="1">
    <location>
        <begin position="483"/>
        <end position="496"/>
    </location>
</feature>
<feature type="compositionally biased region" description="Low complexity" evidence="1">
    <location>
        <begin position="443"/>
        <end position="464"/>
    </location>
</feature>
<dbReference type="Pfam" id="PF01607">
    <property type="entry name" value="CBM_14"/>
    <property type="match status" value="1"/>
</dbReference>
<evidence type="ECO:0000313" key="4">
    <source>
        <dbReference type="Proteomes" id="UP001151699"/>
    </source>
</evidence>
<dbReference type="GO" id="GO:0006508">
    <property type="term" value="P:proteolysis"/>
    <property type="evidence" value="ECO:0007669"/>
    <property type="project" value="UniProtKB-KW"/>
</dbReference>
<protein>
    <submittedName>
        <fullName evidence="3">Immunoglobulin A1 protease</fullName>
    </submittedName>
</protein>
<dbReference type="Proteomes" id="UP001151699">
    <property type="component" value="Chromosome B"/>
</dbReference>
<keyword evidence="3" id="KW-0645">Protease</keyword>
<feature type="compositionally biased region" description="Low complexity" evidence="1">
    <location>
        <begin position="280"/>
        <end position="324"/>
    </location>
</feature>
<name>A0A9Q0S3D7_9DIPT</name>